<keyword evidence="5" id="KW-1185">Reference proteome</keyword>
<evidence type="ECO:0000313" key="4">
    <source>
        <dbReference type="EMBL" id="OIN58050.1"/>
    </source>
</evidence>
<sequence>MFQKTIFLSLLVTRLAVAQTTDQIGGKAFEMTKATVEFLATDKKTYGYQTKESCPACVSYQTLNKFIADNKLTKADELVNAAQKKTAELTSQKKPDAEVLKELRSFLLERVTGGAERKHRLTLKSFAAYQNQLNTLAGLAPVEAAQPPVAETPVSDQEDQEVAPDTVAAEHSSATATSSTTETSFFSMSLFALIASLLSLAGVGLLFLRKPKQQETNASDQKIAEMSDQLFKLKGEYSAALRRIEALEKALSRQAVPQPSAPQPAASQPSAPQPVNAPVPPPAPRPEPARAGQNVPRTHTEPYGPPVNQPAAGLSTPEGAAIPPAMPASSAPAAPKPGIKSERYARTADLGDGFSMGGLLPAAERGTIYQLALEGHIGTYRIVENTESQQLALSDPYSYLSDACEYLNQPRANARIMTEKPGQVSLQGDKWKIEQKARVSFM</sequence>
<dbReference type="OrthoDB" id="756885at2"/>
<feature type="chain" id="PRO_5010280634" evidence="3">
    <location>
        <begin position="19"/>
        <end position="442"/>
    </location>
</feature>
<feature type="compositionally biased region" description="Pro residues" evidence="1">
    <location>
        <begin position="271"/>
        <end position="286"/>
    </location>
</feature>
<feature type="region of interest" description="Disordered" evidence="1">
    <location>
        <begin position="147"/>
        <end position="179"/>
    </location>
</feature>
<dbReference type="EMBL" id="MORL01000008">
    <property type="protein sequence ID" value="OIN58050.1"/>
    <property type="molecule type" value="Genomic_DNA"/>
</dbReference>
<feature type="region of interest" description="Disordered" evidence="1">
    <location>
        <begin position="253"/>
        <end position="338"/>
    </location>
</feature>
<dbReference type="AlphaFoldDB" id="A0A1S2VI15"/>
<evidence type="ECO:0000256" key="1">
    <source>
        <dbReference type="SAM" id="MobiDB-lite"/>
    </source>
</evidence>
<feature type="compositionally biased region" description="Low complexity" evidence="1">
    <location>
        <begin position="166"/>
        <end position="179"/>
    </location>
</feature>
<feature type="compositionally biased region" description="Low complexity" evidence="1">
    <location>
        <begin position="253"/>
        <end position="270"/>
    </location>
</feature>
<proteinExistence type="predicted"/>
<name>A0A1S2VI15_9BACT</name>
<keyword evidence="2" id="KW-0812">Transmembrane</keyword>
<evidence type="ECO:0000313" key="5">
    <source>
        <dbReference type="Proteomes" id="UP000181790"/>
    </source>
</evidence>
<accession>A0A1S2VI15</accession>
<evidence type="ECO:0000256" key="3">
    <source>
        <dbReference type="SAM" id="SignalP"/>
    </source>
</evidence>
<feature type="compositionally biased region" description="Low complexity" evidence="1">
    <location>
        <begin position="319"/>
        <end position="338"/>
    </location>
</feature>
<keyword evidence="2" id="KW-1133">Transmembrane helix</keyword>
<reference evidence="4 5" key="1">
    <citation type="submission" date="2016-10" db="EMBL/GenBank/DDBJ databases">
        <title>Arsenicibacter rosenii gen. nov., sp. nov., an efficient arsenic-methylating bacterium isolated from an arsenic-contaminated paddy soil.</title>
        <authorList>
            <person name="Huang K."/>
        </authorList>
    </citation>
    <scope>NUCLEOTIDE SEQUENCE [LARGE SCALE GENOMIC DNA]</scope>
    <source>
        <strain evidence="4 5">SM-1</strain>
    </source>
</reference>
<evidence type="ECO:0000256" key="2">
    <source>
        <dbReference type="SAM" id="Phobius"/>
    </source>
</evidence>
<dbReference type="RefSeq" id="WP_071504200.1">
    <property type="nucleotide sequence ID" value="NZ_MORL01000008.1"/>
</dbReference>
<dbReference type="Proteomes" id="UP000181790">
    <property type="component" value="Unassembled WGS sequence"/>
</dbReference>
<feature type="transmembrane region" description="Helical" evidence="2">
    <location>
        <begin position="185"/>
        <end position="208"/>
    </location>
</feature>
<gene>
    <name evidence="4" type="ORF">BLX24_16095</name>
</gene>
<comment type="caution">
    <text evidence="4">The sequence shown here is derived from an EMBL/GenBank/DDBJ whole genome shotgun (WGS) entry which is preliminary data.</text>
</comment>
<feature type="signal peptide" evidence="3">
    <location>
        <begin position="1"/>
        <end position="18"/>
    </location>
</feature>
<keyword evidence="2" id="KW-0472">Membrane</keyword>
<organism evidence="4 5">
    <name type="scientific">Arsenicibacter rosenii</name>
    <dbReference type="NCBI Taxonomy" id="1750698"/>
    <lineage>
        <taxon>Bacteria</taxon>
        <taxon>Pseudomonadati</taxon>
        <taxon>Bacteroidota</taxon>
        <taxon>Cytophagia</taxon>
        <taxon>Cytophagales</taxon>
        <taxon>Spirosomataceae</taxon>
        <taxon>Arsenicibacter</taxon>
    </lineage>
</organism>
<keyword evidence="3" id="KW-0732">Signal</keyword>
<protein>
    <submittedName>
        <fullName evidence="4">Uncharacterized protein</fullName>
    </submittedName>
</protein>